<feature type="compositionally biased region" description="Basic and acidic residues" evidence="1">
    <location>
        <begin position="46"/>
        <end position="56"/>
    </location>
</feature>
<accession>A0A2T7BH01</accession>
<keyword evidence="3" id="KW-1185">Reference proteome</keyword>
<dbReference type="AlphaFoldDB" id="A0A2T7BH01"/>
<sequence>MKRLLFHILFAVVVFDNAFLTQLVKIKYVFEHFCERRSGSGVAADRVQRPQDDDKLPPTPCQPAEEDLSLELHFHFHEPERPLLTTVPEFGFSRSYHLPDSDTLPHPYVEDLLRPPKVA</sequence>
<reference evidence="2 3" key="1">
    <citation type="submission" date="2018-04" db="EMBL/GenBank/DDBJ databases">
        <title>Chitinophaga fuyangensis sp. nov., isolated from soil in a chemical factory.</title>
        <authorList>
            <person name="Chen K."/>
        </authorList>
    </citation>
    <scope>NUCLEOTIDE SEQUENCE [LARGE SCALE GENOMIC DNA]</scope>
    <source>
        <strain evidence="2 3">LY-1</strain>
    </source>
</reference>
<comment type="caution">
    <text evidence="2">The sequence shown here is derived from an EMBL/GenBank/DDBJ whole genome shotgun (WGS) entry which is preliminary data.</text>
</comment>
<evidence type="ECO:0000256" key="1">
    <source>
        <dbReference type="SAM" id="MobiDB-lite"/>
    </source>
</evidence>
<dbReference type="RefSeq" id="WP_108687406.1">
    <property type="nucleotide sequence ID" value="NZ_QCYK01000002.1"/>
</dbReference>
<name>A0A2T7BH01_9BACT</name>
<protein>
    <submittedName>
        <fullName evidence="2">Uncharacterized protein</fullName>
    </submittedName>
</protein>
<gene>
    <name evidence="2" type="ORF">DCC81_14895</name>
</gene>
<evidence type="ECO:0000313" key="3">
    <source>
        <dbReference type="Proteomes" id="UP000244450"/>
    </source>
</evidence>
<dbReference type="EMBL" id="QCYK01000002">
    <property type="protein sequence ID" value="PUZ25566.1"/>
    <property type="molecule type" value="Genomic_DNA"/>
</dbReference>
<proteinExistence type="predicted"/>
<dbReference type="OrthoDB" id="894042at2"/>
<feature type="region of interest" description="Disordered" evidence="1">
    <location>
        <begin position="37"/>
        <end position="62"/>
    </location>
</feature>
<evidence type="ECO:0000313" key="2">
    <source>
        <dbReference type="EMBL" id="PUZ25566.1"/>
    </source>
</evidence>
<organism evidence="2 3">
    <name type="scientific">Chitinophaga parva</name>
    <dbReference type="NCBI Taxonomy" id="2169414"/>
    <lineage>
        <taxon>Bacteria</taxon>
        <taxon>Pseudomonadati</taxon>
        <taxon>Bacteroidota</taxon>
        <taxon>Chitinophagia</taxon>
        <taxon>Chitinophagales</taxon>
        <taxon>Chitinophagaceae</taxon>
        <taxon>Chitinophaga</taxon>
    </lineage>
</organism>
<dbReference type="Proteomes" id="UP000244450">
    <property type="component" value="Unassembled WGS sequence"/>
</dbReference>